<dbReference type="PANTHER" id="PTHR14379:SF3">
    <property type="entry name" value="MEIOSIS REGULATOR AND MRNA STABILITY FACTOR 1"/>
    <property type="match status" value="1"/>
</dbReference>
<dbReference type="Proteomes" id="UP000734854">
    <property type="component" value="Unassembled WGS sequence"/>
</dbReference>
<dbReference type="GO" id="GO:0004540">
    <property type="term" value="F:RNA nuclease activity"/>
    <property type="evidence" value="ECO:0007669"/>
    <property type="project" value="InterPro"/>
</dbReference>
<feature type="domain" description="DUF7625" evidence="3">
    <location>
        <begin position="528"/>
        <end position="608"/>
    </location>
</feature>
<feature type="region of interest" description="Disordered" evidence="1">
    <location>
        <begin position="453"/>
        <end position="504"/>
    </location>
</feature>
<dbReference type="EMBL" id="JACMSC010000002">
    <property type="protein sequence ID" value="KAG6534711.1"/>
    <property type="molecule type" value="Genomic_DNA"/>
</dbReference>
<dbReference type="GO" id="GO:0010468">
    <property type="term" value="P:regulation of gene expression"/>
    <property type="evidence" value="ECO:0007669"/>
    <property type="project" value="InterPro"/>
</dbReference>
<protein>
    <recommendedName>
        <fullName evidence="6">NYN domain-containing protein</fullName>
    </recommendedName>
</protein>
<dbReference type="Pfam" id="PF24620">
    <property type="entry name" value="DUF7625"/>
    <property type="match status" value="1"/>
</dbReference>
<dbReference type="GO" id="GO:0005777">
    <property type="term" value="C:peroxisome"/>
    <property type="evidence" value="ECO:0007669"/>
    <property type="project" value="InterPro"/>
</dbReference>
<reference evidence="4 5" key="1">
    <citation type="submission" date="2020-08" db="EMBL/GenBank/DDBJ databases">
        <title>Plant Genome Project.</title>
        <authorList>
            <person name="Zhang R.-G."/>
        </authorList>
    </citation>
    <scope>NUCLEOTIDE SEQUENCE [LARGE SCALE GENOMIC DNA]</scope>
    <source>
        <tissue evidence="4">Rhizome</tissue>
    </source>
</reference>
<dbReference type="Pfam" id="PF01936">
    <property type="entry name" value="NYN"/>
    <property type="match status" value="1"/>
</dbReference>
<evidence type="ECO:0008006" key="6">
    <source>
        <dbReference type="Google" id="ProtNLM"/>
    </source>
</evidence>
<accession>A0A8J5I6L8</accession>
<sequence length="702" mass="77390">MGGGRGSVAAGLALEDDYATVKTSVWWDIENCQVPKVCDSHLIAQNISSALAALGYRGPVSISAFGDTNKIPQSVQQALNSTGIALNHVPAVHLYIYPHLRNTGVKDASDKKILVDMLLWAVDNPPPANYLLISGDRDFSNALHQLSFRRYNILLAQPPNVSQTLVAAAKSVWNWKDLVTGGKPLAVPPYINNVSIGNPVSEDINCRCSADHERMTEYPSDPTTAGSLGTHRICANVKVDNRTKWKQRKQSNPTRSTSVITLTPSTVNLPPIRSGLPDYVSSQQFSNNMKNPEQVSLSTIPSPEFQDDSQLKNSIPFYQSSTQMPPCHPSESMPFKVAPHEFFQGNCPDSSSSHLAEGNWPEYSNGHVAEYTAPRPVFAVEHGNIFSSNHKSHGPDPLKPSDLLPPQPNNQHGNLSSANSPSYNYATSNSYNDPRYYSRGPFNPSIRPFSQSEVVRPGASEYSSSGNRNGLSYKQNPNKPSMSSCPEKNGSWSSEYMHRPPPLPSPVTNKFMSQDGLSNNPGRPVPSSEVQIILNALHILEVDKMIPTEANIADCIWYGEMNIQNFDIKAALDYAIQHQHVVVHMLGGKLPLYVEKNITLWKWVNTMDIYAKHPKATWDTVLKFLSSIEGRRSVAASQSRYQAAIAIKKSCLNHLTLGEILQILQAITDVKKWIVPHLSGWQPLSFSLPYADKNTDMGMSGK</sequence>
<evidence type="ECO:0000256" key="1">
    <source>
        <dbReference type="SAM" id="MobiDB-lite"/>
    </source>
</evidence>
<name>A0A8J5I6L8_ZINOF</name>
<proteinExistence type="predicted"/>
<dbReference type="CDD" id="cd10910">
    <property type="entry name" value="PIN_limkain_b1_N_like"/>
    <property type="match status" value="1"/>
</dbReference>
<evidence type="ECO:0000259" key="2">
    <source>
        <dbReference type="Pfam" id="PF01936"/>
    </source>
</evidence>
<gene>
    <name evidence="4" type="ORF">ZIOFF_008614</name>
</gene>
<dbReference type="InterPro" id="IPR056042">
    <property type="entry name" value="DUF7625"/>
</dbReference>
<organism evidence="4 5">
    <name type="scientific">Zingiber officinale</name>
    <name type="common">Ginger</name>
    <name type="synonym">Amomum zingiber</name>
    <dbReference type="NCBI Taxonomy" id="94328"/>
    <lineage>
        <taxon>Eukaryota</taxon>
        <taxon>Viridiplantae</taxon>
        <taxon>Streptophyta</taxon>
        <taxon>Embryophyta</taxon>
        <taxon>Tracheophyta</taxon>
        <taxon>Spermatophyta</taxon>
        <taxon>Magnoliopsida</taxon>
        <taxon>Liliopsida</taxon>
        <taxon>Zingiberales</taxon>
        <taxon>Zingiberaceae</taxon>
        <taxon>Zingiber</taxon>
    </lineage>
</organism>
<feature type="region of interest" description="Disordered" evidence="1">
    <location>
        <begin position="386"/>
        <end position="427"/>
    </location>
</feature>
<feature type="compositionally biased region" description="Polar residues" evidence="1">
    <location>
        <begin position="409"/>
        <end position="427"/>
    </location>
</feature>
<comment type="caution">
    <text evidence="4">The sequence shown here is derived from an EMBL/GenBank/DDBJ whole genome shotgun (WGS) entry which is preliminary data.</text>
</comment>
<evidence type="ECO:0000313" key="5">
    <source>
        <dbReference type="Proteomes" id="UP000734854"/>
    </source>
</evidence>
<keyword evidence="5" id="KW-1185">Reference proteome</keyword>
<evidence type="ECO:0000259" key="3">
    <source>
        <dbReference type="Pfam" id="PF24620"/>
    </source>
</evidence>
<dbReference type="AlphaFoldDB" id="A0A8J5I6L8"/>
<dbReference type="PANTHER" id="PTHR14379">
    <property type="entry name" value="LIMKAIN B LKAP"/>
    <property type="match status" value="1"/>
</dbReference>
<feature type="compositionally biased region" description="Polar residues" evidence="1">
    <location>
        <begin position="461"/>
        <end position="494"/>
    </location>
</feature>
<evidence type="ECO:0000313" key="4">
    <source>
        <dbReference type="EMBL" id="KAG6534711.1"/>
    </source>
</evidence>
<dbReference type="InterPro" id="IPR021139">
    <property type="entry name" value="NYN"/>
</dbReference>
<dbReference type="InterPro" id="IPR024768">
    <property type="entry name" value="Marf1"/>
</dbReference>
<dbReference type="Gene3D" id="3.40.50.1010">
    <property type="entry name" value="5'-nuclease"/>
    <property type="match status" value="1"/>
</dbReference>
<feature type="domain" description="NYN" evidence="2">
    <location>
        <begin position="22"/>
        <end position="170"/>
    </location>
</feature>